<evidence type="ECO:0000313" key="3">
    <source>
        <dbReference type="EMBL" id="QEO14547.1"/>
    </source>
</evidence>
<reference evidence="3 4" key="1">
    <citation type="submission" date="2019-09" db="EMBL/GenBank/DDBJ databases">
        <title>Genome sequencing of strain KACC 19306.</title>
        <authorList>
            <person name="Heo J."/>
            <person name="Kim S.-J."/>
            <person name="Kim J.-S."/>
            <person name="Hong S.-B."/>
            <person name="Kwon S.-W."/>
        </authorList>
    </citation>
    <scope>NUCLEOTIDE SEQUENCE [LARGE SCALE GENOMIC DNA]</scope>
    <source>
        <strain evidence="3 4">KACC 19306</strain>
    </source>
</reference>
<dbReference type="GO" id="GO:0016717">
    <property type="term" value="F:oxidoreductase activity, acting on paired donors, with oxidation of a pair of donors resulting in the reduction of molecular oxygen to two molecules of water"/>
    <property type="evidence" value="ECO:0007669"/>
    <property type="project" value="TreeGrafter"/>
</dbReference>
<sequence>MSLQVLERPEGAELTGTLTPVIRTAGRRRDDAIDPAQSGFARLSRQIKAEGLLDRHVGFYVRKTVLWALVAAASIGASLLIGDSWWQLLVAAVLGVVFTQFAFMAHEASHRQVFRSGPANDWAGLILANLVVGISYSWWMNKHTRHHGNPNVIGRDPDIQKDTISFLEEDAAASRGLVRLITRKQGYLFFPLLLLEGINLHAHGIRHVLGAAPVKRRRLEIALIAVRLIGVTALVFWAFPPLLAAVFLLVQLGVFGVYMGASFAPNHKGMPLIGRGVRVDFLERQVLTSRNIRGGWFIDAAMGGLNYQVEHHLFPSMARPALARTQEIVREYCRENDVRYTETGLIESYGIVIAYLNRVGLAARDPFDCPMIDAYRRRD</sequence>
<feature type="transmembrane region" description="Helical" evidence="1">
    <location>
        <begin position="221"/>
        <end position="239"/>
    </location>
</feature>
<dbReference type="GO" id="GO:0008610">
    <property type="term" value="P:lipid biosynthetic process"/>
    <property type="evidence" value="ECO:0007669"/>
    <property type="project" value="UniProtKB-ARBA"/>
</dbReference>
<dbReference type="InterPro" id="IPR012171">
    <property type="entry name" value="Fatty_acid_desaturase"/>
</dbReference>
<protein>
    <submittedName>
        <fullName evidence="3">Acyl-CoA desaturase</fullName>
    </submittedName>
</protein>
<dbReference type="Pfam" id="PF00487">
    <property type="entry name" value="FA_desaturase"/>
    <property type="match status" value="1"/>
</dbReference>
<accession>A0A5C1YHN3</accession>
<feature type="transmembrane region" description="Helical" evidence="1">
    <location>
        <begin position="65"/>
        <end position="82"/>
    </location>
</feature>
<dbReference type="CDD" id="cd03506">
    <property type="entry name" value="Delta6-FADS-like"/>
    <property type="match status" value="1"/>
</dbReference>
<keyword evidence="4" id="KW-1185">Reference proteome</keyword>
<name>A0A5C1YHN3_9MICO</name>
<dbReference type="PIRSF" id="PIRSF015921">
    <property type="entry name" value="FA_sphinglp_des"/>
    <property type="match status" value="1"/>
</dbReference>
<feature type="transmembrane region" description="Helical" evidence="1">
    <location>
        <begin position="88"/>
        <end position="107"/>
    </location>
</feature>
<keyword evidence="1" id="KW-0472">Membrane</keyword>
<dbReference type="PANTHER" id="PTHR19353:SF19">
    <property type="entry name" value="DELTA(5) FATTY ACID DESATURASE C-RELATED"/>
    <property type="match status" value="1"/>
</dbReference>
<dbReference type="GO" id="GO:0016020">
    <property type="term" value="C:membrane"/>
    <property type="evidence" value="ECO:0007669"/>
    <property type="project" value="TreeGrafter"/>
</dbReference>
<feature type="transmembrane region" description="Helical" evidence="1">
    <location>
        <begin position="119"/>
        <end position="139"/>
    </location>
</feature>
<organism evidence="3 4">
    <name type="scientific">Agromyces intestinalis</name>
    <dbReference type="NCBI Taxonomy" id="2592652"/>
    <lineage>
        <taxon>Bacteria</taxon>
        <taxon>Bacillati</taxon>
        <taxon>Actinomycetota</taxon>
        <taxon>Actinomycetes</taxon>
        <taxon>Micrococcales</taxon>
        <taxon>Microbacteriaceae</taxon>
        <taxon>Agromyces</taxon>
    </lineage>
</organism>
<dbReference type="EMBL" id="CP043505">
    <property type="protein sequence ID" value="QEO14547.1"/>
    <property type="molecule type" value="Genomic_DNA"/>
</dbReference>
<feature type="domain" description="Fatty acid desaturase" evidence="2">
    <location>
        <begin position="84"/>
        <end position="343"/>
    </location>
</feature>
<dbReference type="RefSeq" id="WP_149160566.1">
    <property type="nucleotide sequence ID" value="NZ_CP043505.1"/>
</dbReference>
<dbReference type="InterPro" id="IPR005804">
    <property type="entry name" value="FA_desaturase_dom"/>
</dbReference>
<gene>
    <name evidence="3" type="ORF">FLP10_09035</name>
</gene>
<dbReference type="Proteomes" id="UP000324678">
    <property type="component" value="Chromosome"/>
</dbReference>
<evidence type="ECO:0000313" key="4">
    <source>
        <dbReference type="Proteomes" id="UP000324678"/>
    </source>
</evidence>
<evidence type="ECO:0000259" key="2">
    <source>
        <dbReference type="Pfam" id="PF00487"/>
    </source>
</evidence>
<dbReference type="OrthoDB" id="104711at2"/>
<keyword evidence="1" id="KW-0812">Transmembrane</keyword>
<evidence type="ECO:0000256" key="1">
    <source>
        <dbReference type="SAM" id="Phobius"/>
    </source>
</evidence>
<dbReference type="AlphaFoldDB" id="A0A5C1YHN3"/>
<keyword evidence="1" id="KW-1133">Transmembrane helix</keyword>
<dbReference type="KEGG" id="ail:FLP10_09035"/>
<proteinExistence type="predicted"/>
<feature type="transmembrane region" description="Helical" evidence="1">
    <location>
        <begin position="245"/>
        <end position="265"/>
    </location>
</feature>
<dbReference type="PANTHER" id="PTHR19353">
    <property type="entry name" value="FATTY ACID DESATURASE 2"/>
    <property type="match status" value="1"/>
</dbReference>